<dbReference type="AlphaFoldDB" id="A0A2H0U7Z3"/>
<dbReference type="Pfam" id="PF01863">
    <property type="entry name" value="YgjP-like"/>
    <property type="match status" value="1"/>
</dbReference>
<evidence type="ECO:0000313" key="3">
    <source>
        <dbReference type="EMBL" id="PIR82522.1"/>
    </source>
</evidence>
<dbReference type="PANTHER" id="PTHR30399:SF1">
    <property type="entry name" value="UTP PYROPHOSPHATASE"/>
    <property type="match status" value="1"/>
</dbReference>
<proteinExistence type="predicted"/>
<feature type="domain" description="YgjP-like metallopeptidase" evidence="2">
    <location>
        <begin position="70"/>
        <end position="174"/>
    </location>
</feature>
<dbReference type="CDD" id="cd07344">
    <property type="entry name" value="M48_yhfN_like"/>
    <property type="match status" value="1"/>
</dbReference>
<organism evidence="3 4">
    <name type="scientific">Candidatus Kaiserbacteria bacterium CG10_big_fil_rev_8_21_14_0_10_59_10</name>
    <dbReference type="NCBI Taxonomy" id="1974612"/>
    <lineage>
        <taxon>Bacteria</taxon>
        <taxon>Candidatus Kaiseribacteriota</taxon>
    </lineage>
</organism>
<reference evidence="4" key="1">
    <citation type="submission" date="2017-09" db="EMBL/GenBank/DDBJ databases">
        <title>Depth-based differentiation of microbial function through sediment-hosted aquifers and enrichment of novel symbionts in the deep terrestrial subsurface.</title>
        <authorList>
            <person name="Probst A.J."/>
            <person name="Ladd B."/>
            <person name="Jarett J.K."/>
            <person name="Geller-Mcgrath D.E."/>
            <person name="Sieber C.M.K."/>
            <person name="Emerson J.B."/>
            <person name="Anantharaman K."/>
            <person name="Thomas B.C."/>
            <person name="Malmstrom R."/>
            <person name="Stieglmeier M."/>
            <person name="Klingl A."/>
            <person name="Woyke T."/>
            <person name="Ryan C.M."/>
            <person name="Banfield J.F."/>
        </authorList>
    </citation>
    <scope>NUCLEOTIDE SEQUENCE [LARGE SCALE GENOMIC DNA]</scope>
</reference>
<sequence>MAQKLSGLLVAIAMAILLSNSKTGLGAGVAQAPPGPPSTTILRSCILHKYPFPTGFAAVYNRRMLRRRSTRHYRVYKEAARALVHERLVHFNSIYRFTYRRVFIKNGRSRWGSCSEKGNLNFNYKVLFLPEKLSDYIIVHELCHLGEFNHSPRFWALVERTLPHHAALRKELRAFERERVPLRTRVRASLAPSRIRC</sequence>
<evidence type="ECO:0000313" key="4">
    <source>
        <dbReference type="Proteomes" id="UP000231379"/>
    </source>
</evidence>
<accession>A0A2H0U7Z3</accession>
<dbReference type="Gene3D" id="3.30.2010.10">
    <property type="entry name" value="Metalloproteases ('zincins'), catalytic domain"/>
    <property type="match status" value="1"/>
</dbReference>
<dbReference type="EMBL" id="PFBM01000012">
    <property type="protein sequence ID" value="PIR82522.1"/>
    <property type="molecule type" value="Genomic_DNA"/>
</dbReference>
<gene>
    <name evidence="3" type="ORF">COU20_01840</name>
</gene>
<dbReference type="PANTHER" id="PTHR30399">
    <property type="entry name" value="UNCHARACTERIZED PROTEIN YGJP"/>
    <property type="match status" value="1"/>
</dbReference>
<dbReference type="Proteomes" id="UP000231379">
    <property type="component" value="Unassembled WGS sequence"/>
</dbReference>
<feature type="signal peptide" evidence="1">
    <location>
        <begin position="1"/>
        <end position="26"/>
    </location>
</feature>
<dbReference type="InterPro" id="IPR053136">
    <property type="entry name" value="UTP_pyrophosphatase-like"/>
</dbReference>
<protein>
    <recommendedName>
        <fullName evidence="2">YgjP-like metallopeptidase domain-containing protein</fullName>
    </recommendedName>
</protein>
<feature type="chain" id="PRO_5013923971" description="YgjP-like metallopeptidase domain-containing protein" evidence="1">
    <location>
        <begin position="27"/>
        <end position="197"/>
    </location>
</feature>
<name>A0A2H0U7Z3_9BACT</name>
<keyword evidence="1" id="KW-0732">Signal</keyword>
<dbReference type="InterPro" id="IPR002725">
    <property type="entry name" value="YgjP-like_metallopeptidase"/>
</dbReference>
<comment type="caution">
    <text evidence="3">The sequence shown here is derived from an EMBL/GenBank/DDBJ whole genome shotgun (WGS) entry which is preliminary data.</text>
</comment>
<evidence type="ECO:0000256" key="1">
    <source>
        <dbReference type="SAM" id="SignalP"/>
    </source>
</evidence>
<evidence type="ECO:0000259" key="2">
    <source>
        <dbReference type="Pfam" id="PF01863"/>
    </source>
</evidence>